<gene>
    <name evidence="5" type="ordered locus">AALP_Aa6g193500</name>
</gene>
<accession>A0A087GQ97</accession>
<dbReference type="PANTHER" id="PTHR45666">
    <property type="entry name" value="TYPE IV INOSITOL POLYPHOSPHATE 5-PHOSPHATASE 9"/>
    <property type="match status" value="1"/>
</dbReference>
<reference evidence="6" key="1">
    <citation type="journal article" date="2015" name="Nat. Plants">
        <title>Genome expansion of Arabis alpina linked with retrotransposition and reduced symmetric DNA methylation.</title>
        <authorList>
            <person name="Willing E.M."/>
            <person name="Rawat V."/>
            <person name="Mandakova T."/>
            <person name="Maumus F."/>
            <person name="James G.V."/>
            <person name="Nordstroem K.J."/>
            <person name="Becker C."/>
            <person name="Warthmann N."/>
            <person name="Chica C."/>
            <person name="Szarzynska B."/>
            <person name="Zytnicki M."/>
            <person name="Albani M.C."/>
            <person name="Kiefer C."/>
            <person name="Bergonzi S."/>
            <person name="Castaings L."/>
            <person name="Mateos J.L."/>
            <person name="Berns M.C."/>
            <person name="Bujdoso N."/>
            <person name="Piofczyk T."/>
            <person name="de Lorenzo L."/>
            <person name="Barrero-Sicilia C."/>
            <person name="Mateos I."/>
            <person name="Piednoel M."/>
            <person name="Hagmann J."/>
            <person name="Chen-Min-Tao R."/>
            <person name="Iglesias-Fernandez R."/>
            <person name="Schuster S.C."/>
            <person name="Alonso-Blanco C."/>
            <person name="Roudier F."/>
            <person name="Carbonero P."/>
            <person name="Paz-Ares J."/>
            <person name="Davis S.J."/>
            <person name="Pecinka A."/>
            <person name="Quesneville H."/>
            <person name="Colot V."/>
            <person name="Lysak M.A."/>
            <person name="Weigel D."/>
            <person name="Coupland G."/>
            <person name="Schneeberger K."/>
        </authorList>
    </citation>
    <scope>NUCLEOTIDE SEQUENCE [LARGE SCALE GENOMIC DNA]</scope>
    <source>
        <strain evidence="6">cv. Pajares</strain>
    </source>
</reference>
<dbReference type="Gramene" id="KFK32049">
    <property type="protein sequence ID" value="KFK32049"/>
    <property type="gene ID" value="AALP_AA6G193500"/>
</dbReference>
<proteinExistence type="inferred from homology"/>
<dbReference type="OrthoDB" id="62798at2759"/>
<feature type="domain" description="Inositol polyphosphate-related phosphatase" evidence="4">
    <location>
        <begin position="282"/>
        <end position="583"/>
    </location>
</feature>
<dbReference type="GO" id="GO:0046856">
    <property type="term" value="P:phosphatidylinositol dephosphorylation"/>
    <property type="evidence" value="ECO:0007669"/>
    <property type="project" value="InterPro"/>
</dbReference>
<feature type="compositionally biased region" description="Basic and acidic residues" evidence="3">
    <location>
        <begin position="71"/>
        <end position="89"/>
    </location>
</feature>
<dbReference type="GO" id="GO:0004439">
    <property type="term" value="F:phosphatidylinositol-4,5-bisphosphate 5-phosphatase activity"/>
    <property type="evidence" value="ECO:0007669"/>
    <property type="project" value="UniProtKB-ARBA"/>
</dbReference>
<dbReference type="AlphaFoldDB" id="A0A087GQ97"/>
<evidence type="ECO:0000256" key="3">
    <source>
        <dbReference type="SAM" id="MobiDB-lite"/>
    </source>
</evidence>
<name>A0A087GQ97_ARAAL</name>
<sequence>MAPGRSQLRRTEGSLATLCCSASSSCLQLYWARFLLRKWFNIPATETDHTPDTDDEDDDDSAGDSGTEGVEEAHVDPDDTQPRLRRRNSETFRAQYMDTKAIRICVGTWNVGGRVPPTDLDIDGWVDTIEPADIYVLGLQEIVPLNAGNIFGIEDDRPASEWEDTIRDALNRIRPRKLKITSYSDPPSPSKFKPSEEVSNVVEDMFVETSNDTCNVIHENFNFDDGIMDTNYDKKSCLPRQEYLQRQFSLPKTLDRLFSMQLDTDSKRAKSLSRWFSYSERVGLSWPEPPLRLLDQHVRERRCSLNSSLKPFKNYNSFKSTNNHGDAAGKKPLLADLDFKPLMNVTKPSYVRIVSKQMVGVFLTIWVRRSLRKHIRNLSVSTVGVGVMGYIGNKGSVSVSMSVYQTPFCFVCTHLASGEKYGDHRKRNADVSDIHKRTQFHPHSLNATRLPRSIRDHERIIWLGDLNYRINLSYEKTHELIARKERKKLAEKDQLAREMRQGRVFEGWSEGTLDFPPTYKYEIDSETYGGNDPKSGKRTPAWCDRIIWYGKGMKLMSYRRSEIKLSDHRPVTATFVVEVEVFSPRKLQRTLTLTNAEIENQEEAFVKA</sequence>
<dbReference type="FunFam" id="3.60.10.10:FF:000038">
    <property type="entry name" value="type IV inositol polyphosphate 5-phosphatase 3"/>
    <property type="match status" value="1"/>
</dbReference>
<dbReference type="OMA" id="HTFDGWI"/>
<dbReference type="EMBL" id="CM002874">
    <property type="protein sequence ID" value="KFK32049.1"/>
    <property type="molecule type" value="Genomic_DNA"/>
</dbReference>
<dbReference type="PROSITE" id="PS51257">
    <property type="entry name" value="PROKAR_LIPOPROTEIN"/>
    <property type="match status" value="1"/>
</dbReference>
<comment type="similarity">
    <text evidence="1">Belongs to the inositol polyphosphate 5-phosphatase family.</text>
</comment>
<dbReference type="eggNOG" id="KOG0565">
    <property type="taxonomic scope" value="Eukaryota"/>
</dbReference>
<protein>
    <recommendedName>
        <fullName evidence="4">Inositol polyphosphate-related phosphatase domain-containing protein</fullName>
    </recommendedName>
</protein>
<evidence type="ECO:0000313" key="6">
    <source>
        <dbReference type="Proteomes" id="UP000029120"/>
    </source>
</evidence>
<dbReference type="Gene3D" id="3.60.10.10">
    <property type="entry name" value="Endonuclease/exonuclease/phosphatase"/>
    <property type="match status" value="2"/>
</dbReference>
<dbReference type="SUPFAM" id="SSF56219">
    <property type="entry name" value="DNase I-like"/>
    <property type="match status" value="1"/>
</dbReference>
<dbReference type="Pfam" id="PF22669">
    <property type="entry name" value="Exo_endo_phos2"/>
    <property type="match status" value="2"/>
</dbReference>
<keyword evidence="2" id="KW-0378">Hydrolase</keyword>
<dbReference type="Proteomes" id="UP000029120">
    <property type="component" value="Chromosome 6"/>
</dbReference>
<evidence type="ECO:0000256" key="1">
    <source>
        <dbReference type="ARBA" id="ARBA00010768"/>
    </source>
</evidence>
<feature type="compositionally biased region" description="Acidic residues" evidence="3">
    <location>
        <begin position="53"/>
        <end position="62"/>
    </location>
</feature>
<evidence type="ECO:0000256" key="2">
    <source>
        <dbReference type="ARBA" id="ARBA00022801"/>
    </source>
</evidence>
<dbReference type="InterPro" id="IPR045849">
    <property type="entry name" value="IP5P_plant"/>
</dbReference>
<evidence type="ECO:0000259" key="4">
    <source>
        <dbReference type="SMART" id="SM00128"/>
    </source>
</evidence>
<dbReference type="FunFam" id="3.60.10.10:FF:000014">
    <property type="entry name" value="Type I inositol polyphosphate 5-phosphatase 1"/>
    <property type="match status" value="1"/>
</dbReference>
<dbReference type="SMART" id="SM00128">
    <property type="entry name" value="IPPc"/>
    <property type="match status" value="1"/>
</dbReference>
<dbReference type="GO" id="GO:0034485">
    <property type="term" value="F:phosphatidylinositol-3,4,5-trisphosphate 5-phosphatase activity"/>
    <property type="evidence" value="ECO:0007669"/>
    <property type="project" value="UniProtKB-ARBA"/>
</dbReference>
<dbReference type="InterPro" id="IPR000300">
    <property type="entry name" value="IPPc"/>
</dbReference>
<keyword evidence="6" id="KW-1185">Reference proteome</keyword>
<organism evidence="5 6">
    <name type="scientific">Arabis alpina</name>
    <name type="common">Alpine rock-cress</name>
    <dbReference type="NCBI Taxonomy" id="50452"/>
    <lineage>
        <taxon>Eukaryota</taxon>
        <taxon>Viridiplantae</taxon>
        <taxon>Streptophyta</taxon>
        <taxon>Embryophyta</taxon>
        <taxon>Tracheophyta</taxon>
        <taxon>Spermatophyta</taxon>
        <taxon>Magnoliopsida</taxon>
        <taxon>eudicotyledons</taxon>
        <taxon>Gunneridae</taxon>
        <taxon>Pentapetalae</taxon>
        <taxon>rosids</taxon>
        <taxon>malvids</taxon>
        <taxon>Brassicales</taxon>
        <taxon>Brassicaceae</taxon>
        <taxon>Arabideae</taxon>
        <taxon>Arabis</taxon>
    </lineage>
</organism>
<dbReference type="GO" id="GO:0004445">
    <property type="term" value="F:inositol-polyphosphate 5-phosphatase activity"/>
    <property type="evidence" value="ECO:0007669"/>
    <property type="project" value="InterPro"/>
</dbReference>
<dbReference type="PANTHER" id="PTHR45666:SF30">
    <property type="entry name" value="TYPE I INOSITOL POLYPHOSPHATE 5-PHOSPHATASE 1"/>
    <property type="match status" value="1"/>
</dbReference>
<feature type="region of interest" description="Disordered" evidence="3">
    <location>
        <begin position="46"/>
        <end position="89"/>
    </location>
</feature>
<dbReference type="InterPro" id="IPR036691">
    <property type="entry name" value="Endo/exonu/phosph_ase_sf"/>
</dbReference>
<evidence type="ECO:0000313" key="5">
    <source>
        <dbReference type="EMBL" id="KFK32049.1"/>
    </source>
</evidence>